<dbReference type="SUPFAM" id="SSF55277">
    <property type="entry name" value="GYF domain"/>
    <property type="match status" value="1"/>
</dbReference>
<dbReference type="InterPro" id="IPR035445">
    <property type="entry name" value="GYF-like_dom_sf"/>
</dbReference>
<dbReference type="Gene3D" id="3.30.1490.40">
    <property type="match status" value="1"/>
</dbReference>
<evidence type="ECO:0000313" key="5">
    <source>
        <dbReference type="Proteomes" id="UP000195521"/>
    </source>
</evidence>
<dbReference type="OrthoDB" id="392750at2759"/>
<evidence type="ECO:0000259" key="3">
    <source>
        <dbReference type="PROSITE" id="PS50829"/>
    </source>
</evidence>
<dbReference type="RefSeq" id="XP_028545918.1">
    <property type="nucleotide sequence ID" value="XM_028690117.1"/>
</dbReference>
<feature type="coiled-coil region" evidence="1">
    <location>
        <begin position="420"/>
        <end position="454"/>
    </location>
</feature>
<comment type="caution">
    <text evidence="4">The sequence shown here is derived from an EMBL/GenBank/DDBJ whole genome shotgun (WGS) entry which is preliminary data.</text>
</comment>
<dbReference type="GeneID" id="39750072"/>
<sequence>MDINLYIHSIEVELLDKEINMIDKEKEEENVVYCLHIKVENGSRNDDSNCDSSRPFSDTWRGFKNELISGLFYETPWYMCIKKEKSEVCMMCYEVNISQAFNMLENDEGLTLYVLRKELSKDKVQYLHRNQLNMKNKRLYDKNNCIDFETDNIKGKIKVYLKNGIVYNNILKEIKSDNFVKDAHFEKLTSNGFSTRSNEKIVDDKFGECTKEQNRLLQDKSITNDFNELLNSRKVLYWVYVDDNNKEQGPFSSNTIFTWIINEYFEDETLIRLHDKHKYYKLYEVIGYIEKNVLLNSYNDELLYDQTGDKTQIMHQHNDKESIKVQKIDEADSYPIVQHIEMDKIWCQGLGNQNGIKNYFKKENEQILDIGEEYSEECKKKNSEKISCAYENKMDTKDITFDVGTKSEEYSNVVNATICNKKMSNKNVKKKNQVKRLKKEIKRIKDEMVKLKENACSSRYLVFDDAEMERYPGLPDNPEATVEAVTSDEEEEEKEKKKKKKTSKCASKGTAKRTSESTAEEENVFISKNDLQHGVSNNIIGKTIQNESVQENIKRHKYSCVHKKGRNNSHYNDKNIVARFDKSCGNCPNTTSSSETDIIEKIISDINEEFRIKENYQKQRCIEIAMSSINQAQKCLLNIKKKRMTSYLNRIINLSIHDQAIYISNDVSKLVNTGKKNLRKYNPTYDTSTYYRSCTECPICDIGKSEIPSESVLRSVNQITNKKSYLSESRKFGEDVLAEISRKKKMDYSLVINKGHVKTSENDKSGNEKRDLERMIKKGTGIDKGRRISDMRSEKEQATILCFNLQKNTEVVFKYYLSYDKFLNCVIFIQYNVRKWLRKRKKHRRVANKSYYHVCNSGKLTHLCEMNGRGIHNNNGEIEEEEEETEEAREGKKKSKTGRTKYKSVLVNHIFSRDSYLNNEKKDISELYDNVLKQQTRNESKGMKIPFNCTTVLRNLEDGEKGFSLQNCRNGDYIFKKNDGMNRCEEDGLMKRCKEKGLFKEFSNLFNKKFEYEKDEKGVKREDIEMIKEMSNIKSHDINIKQDDPRLNKQTVHEHLCNVLSKYKSFSEENRTYENLNDLKRNDKFTLNLNKYNSFLKSIEKKDITNKRDTLLKIVNSVKFENILNEKKKSYKTQKDFKHGSIMSMSNSFLNHKQNITNN</sequence>
<proteinExistence type="predicted"/>
<reference evidence="5" key="1">
    <citation type="submission" date="2017-04" db="EMBL/GenBank/DDBJ databases">
        <title>Plasmodium gonderi genome.</title>
        <authorList>
            <person name="Arisue N."/>
            <person name="Honma H."/>
            <person name="Kawai S."/>
            <person name="Tougan T."/>
            <person name="Tanabe K."/>
            <person name="Horii T."/>
        </authorList>
    </citation>
    <scope>NUCLEOTIDE SEQUENCE [LARGE SCALE GENOMIC DNA]</scope>
    <source>
        <strain evidence="5">ATCC 30045</strain>
    </source>
</reference>
<feature type="region of interest" description="Disordered" evidence="2">
    <location>
        <begin position="470"/>
        <end position="522"/>
    </location>
</feature>
<feature type="region of interest" description="Disordered" evidence="2">
    <location>
        <begin position="874"/>
        <end position="898"/>
    </location>
</feature>
<accession>A0A1Y1JLI0</accession>
<evidence type="ECO:0000256" key="2">
    <source>
        <dbReference type="SAM" id="MobiDB-lite"/>
    </source>
</evidence>
<keyword evidence="5" id="KW-1185">Reference proteome</keyword>
<dbReference type="Proteomes" id="UP000195521">
    <property type="component" value="Unassembled WGS sequence"/>
</dbReference>
<dbReference type="InterPro" id="IPR003169">
    <property type="entry name" value="GYF"/>
</dbReference>
<gene>
    <name evidence="4" type="ORF">PGO_141230</name>
</gene>
<protein>
    <recommendedName>
        <fullName evidence="3">GYF domain-containing protein</fullName>
    </recommendedName>
</protein>
<keyword evidence="1" id="KW-0175">Coiled coil</keyword>
<feature type="compositionally biased region" description="Acidic residues" evidence="2">
    <location>
        <begin position="877"/>
        <end position="887"/>
    </location>
</feature>
<dbReference type="PROSITE" id="PS50829">
    <property type="entry name" value="GYF"/>
    <property type="match status" value="1"/>
</dbReference>
<evidence type="ECO:0000313" key="4">
    <source>
        <dbReference type="EMBL" id="GAW83329.1"/>
    </source>
</evidence>
<evidence type="ECO:0000256" key="1">
    <source>
        <dbReference type="SAM" id="Coils"/>
    </source>
</evidence>
<feature type="domain" description="GYF" evidence="3">
    <location>
        <begin position="235"/>
        <end position="287"/>
    </location>
</feature>
<dbReference type="OMA" id="CMMSYEM"/>
<dbReference type="EMBL" id="BDQF01000015">
    <property type="protein sequence ID" value="GAW83329.1"/>
    <property type="molecule type" value="Genomic_DNA"/>
</dbReference>
<dbReference type="Pfam" id="PF02213">
    <property type="entry name" value="GYF"/>
    <property type="match status" value="1"/>
</dbReference>
<dbReference type="SMART" id="SM00444">
    <property type="entry name" value="GYF"/>
    <property type="match status" value="1"/>
</dbReference>
<name>A0A1Y1JLI0_PLAGO</name>
<organism evidence="4 5">
    <name type="scientific">Plasmodium gonderi</name>
    <dbReference type="NCBI Taxonomy" id="77519"/>
    <lineage>
        <taxon>Eukaryota</taxon>
        <taxon>Sar</taxon>
        <taxon>Alveolata</taxon>
        <taxon>Apicomplexa</taxon>
        <taxon>Aconoidasida</taxon>
        <taxon>Haemosporida</taxon>
        <taxon>Plasmodiidae</taxon>
        <taxon>Plasmodium</taxon>
        <taxon>Plasmodium (Plasmodium)</taxon>
    </lineage>
</organism>
<dbReference type="AlphaFoldDB" id="A0A1Y1JLI0"/>